<keyword evidence="1" id="KW-0472">Membrane</keyword>
<feature type="transmembrane region" description="Helical" evidence="1">
    <location>
        <begin position="468"/>
        <end position="486"/>
    </location>
</feature>
<dbReference type="PANTHER" id="PTHR36220">
    <property type="entry name" value="UNNAMED PRODUCT"/>
    <property type="match status" value="1"/>
</dbReference>
<sequence length="522" mass="56909">MKKDPIVCSSYSLNSFGSVDNGVTSWAEFGWSVAVNCDGSQVLVGSANDPSAVYMFNHRGEILRTFHNPRGSHATKHDDELKSQFGFVVKMNVNGQRILIGDPAFGVVYLYDDRGHLMHTFVSPNSEMETKFGGALAISDDGSRIAIGARHDEMNTPYEAVYLFYESIVQSSGHTKPWIMADPITSPHQEPDDHGGFGVSVALTPDGTKLLVGAWKERKLRGAAYLYNIVSVVAKYAHDSIPARELVLAAEYFCGFASPNPAIAKGFGWAVDLTDQYAIIGARMEMQNHEPDAGAVYIFSLQKEDEPTGAACNAAMDTIMQPLPVANKQFGAAVSISGNRLLVASYSDGTAFWYESTITYVAAAQSNKTHFILRERIPVPTLLPTAPSTHGAAVALSRNGRVGVVGVPRALGRSGHVATGAALGLCLPDPGTGTATLDFTCPELDLSDVSWKDLRAFWFSWDSDSGKALALIGTVILCLCILFCRFKRQQHRRRYLFQRLPTEPAQEQEMELQVIQEFLVIS</sequence>
<evidence type="ECO:0000313" key="2">
    <source>
        <dbReference type="EMBL" id="KAG7343358.1"/>
    </source>
</evidence>
<reference evidence="2" key="1">
    <citation type="journal article" date="2021" name="Sci. Rep.">
        <title>Diploid genomic architecture of Nitzschia inconspicua, an elite biomass production diatom.</title>
        <authorList>
            <person name="Oliver A."/>
            <person name="Podell S."/>
            <person name="Pinowska A."/>
            <person name="Traller J.C."/>
            <person name="Smith S.R."/>
            <person name="McClure R."/>
            <person name="Beliaev A."/>
            <person name="Bohutskyi P."/>
            <person name="Hill E.A."/>
            <person name="Rabines A."/>
            <person name="Zheng H."/>
            <person name="Allen L.Z."/>
            <person name="Kuo A."/>
            <person name="Grigoriev I.V."/>
            <person name="Allen A.E."/>
            <person name="Hazlebeck D."/>
            <person name="Allen E.E."/>
        </authorList>
    </citation>
    <scope>NUCLEOTIDE SEQUENCE</scope>
    <source>
        <strain evidence="2">Hildebrandi</strain>
    </source>
</reference>
<keyword evidence="1" id="KW-1133">Transmembrane helix</keyword>
<protein>
    <submittedName>
        <fullName evidence="2">FG-GAP repeat-containing protein</fullName>
    </submittedName>
</protein>
<evidence type="ECO:0000313" key="3">
    <source>
        <dbReference type="Proteomes" id="UP000693970"/>
    </source>
</evidence>
<dbReference type="PANTHER" id="PTHR36220:SF1">
    <property type="entry name" value="GAMMA TUBULIN COMPLEX COMPONENT C-TERMINAL DOMAIN-CONTAINING PROTEIN"/>
    <property type="match status" value="1"/>
</dbReference>
<dbReference type="Proteomes" id="UP000693970">
    <property type="component" value="Unassembled WGS sequence"/>
</dbReference>
<dbReference type="Pfam" id="PF14312">
    <property type="entry name" value="FG-GAP_2"/>
    <property type="match status" value="1"/>
</dbReference>
<dbReference type="InterPro" id="IPR013517">
    <property type="entry name" value="FG-GAP"/>
</dbReference>
<proteinExistence type="predicted"/>
<evidence type="ECO:0000256" key="1">
    <source>
        <dbReference type="SAM" id="Phobius"/>
    </source>
</evidence>
<dbReference type="EMBL" id="JAGRRH010000024">
    <property type="protein sequence ID" value="KAG7343358.1"/>
    <property type="molecule type" value="Genomic_DNA"/>
</dbReference>
<name>A0A9K3KGK9_9STRA</name>
<accession>A0A9K3KGK9</accession>
<organism evidence="2 3">
    <name type="scientific">Nitzschia inconspicua</name>
    <dbReference type="NCBI Taxonomy" id="303405"/>
    <lineage>
        <taxon>Eukaryota</taxon>
        <taxon>Sar</taxon>
        <taxon>Stramenopiles</taxon>
        <taxon>Ochrophyta</taxon>
        <taxon>Bacillariophyta</taxon>
        <taxon>Bacillariophyceae</taxon>
        <taxon>Bacillariophycidae</taxon>
        <taxon>Bacillariales</taxon>
        <taxon>Bacillariaceae</taxon>
        <taxon>Nitzschia</taxon>
    </lineage>
</organism>
<keyword evidence="1" id="KW-0812">Transmembrane</keyword>
<comment type="caution">
    <text evidence="2">The sequence shown here is derived from an EMBL/GenBank/DDBJ whole genome shotgun (WGS) entry which is preliminary data.</text>
</comment>
<dbReference type="OrthoDB" id="49473at2759"/>
<keyword evidence="3" id="KW-1185">Reference proteome</keyword>
<reference evidence="2" key="2">
    <citation type="submission" date="2021-04" db="EMBL/GenBank/DDBJ databases">
        <authorList>
            <person name="Podell S."/>
        </authorList>
    </citation>
    <scope>NUCLEOTIDE SEQUENCE</scope>
    <source>
        <strain evidence="2">Hildebrandi</strain>
    </source>
</reference>
<dbReference type="AlphaFoldDB" id="A0A9K3KGK9"/>
<gene>
    <name evidence="2" type="ORF">IV203_021303</name>
</gene>